<dbReference type="RefSeq" id="WP_158406793.1">
    <property type="nucleotide sequence ID" value="NZ_CP033454.1"/>
</dbReference>
<dbReference type="Proteomes" id="UP000422822">
    <property type="component" value="Chromosome"/>
</dbReference>
<dbReference type="EMBL" id="CP033455">
    <property type="protein sequence ID" value="QGR03605.1"/>
    <property type="molecule type" value="Genomic_DNA"/>
</dbReference>
<sequence>MKKIFLFIVLMGFISSSTASISCSTHSDSKQDNDDKTVAGKIKSDFEKGNEYLDECEKYVDCGYDTIW</sequence>
<reference evidence="2 3" key="1">
    <citation type="submission" date="2018-10" db="EMBL/GenBank/DDBJ databases">
        <title>Propagation and draft genome sequences of three atypical Erhlichia ruminantium isolates.</title>
        <authorList>
            <person name="Liebenberg J."/>
            <person name="Steyn H."/>
            <person name="Josemans A."/>
            <person name="Zweygarth E."/>
        </authorList>
    </citation>
    <scope>NUCLEOTIDE SEQUENCE [LARGE SCALE GENOMIC DNA]</scope>
    <source>
        <strain evidence="2 3">Omatjenne</strain>
    </source>
</reference>
<accession>A0AAE6QDJ9</accession>
<gene>
    <name evidence="2" type="ORF">EDL80_03465</name>
</gene>
<evidence type="ECO:0000256" key="1">
    <source>
        <dbReference type="SAM" id="SignalP"/>
    </source>
</evidence>
<keyword evidence="1" id="KW-0732">Signal</keyword>
<dbReference type="AlphaFoldDB" id="A0AAE6QDJ9"/>
<organism evidence="2 3">
    <name type="scientific">Ehrlichia ruminantium</name>
    <name type="common">heartwater rickettsia</name>
    <name type="synonym">Cowdria ruminantium</name>
    <dbReference type="NCBI Taxonomy" id="779"/>
    <lineage>
        <taxon>Bacteria</taxon>
        <taxon>Pseudomonadati</taxon>
        <taxon>Pseudomonadota</taxon>
        <taxon>Alphaproteobacteria</taxon>
        <taxon>Rickettsiales</taxon>
        <taxon>Anaplasmataceae</taxon>
        <taxon>Ehrlichia</taxon>
    </lineage>
</organism>
<proteinExistence type="predicted"/>
<evidence type="ECO:0000313" key="2">
    <source>
        <dbReference type="EMBL" id="QGR03605.1"/>
    </source>
</evidence>
<feature type="signal peptide" evidence="1">
    <location>
        <begin position="1"/>
        <end position="21"/>
    </location>
</feature>
<dbReference type="PROSITE" id="PS51257">
    <property type="entry name" value="PROKAR_LIPOPROTEIN"/>
    <property type="match status" value="1"/>
</dbReference>
<protein>
    <recommendedName>
        <fullName evidence="4">Lipoprotein</fullName>
    </recommendedName>
</protein>
<evidence type="ECO:0000313" key="3">
    <source>
        <dbReference type="Proteomes" id="UP000422822"/>
    </source>
</evidence>
<evidence type="ECO:0008006" key="4">
    <source>
        <dbReference type="Google" id="ProtNLM"/>
    </source>
</evidence>
<name>A0AAE6QDJ9_EHRRU</name>
<keyword evidence="3" id="KW-1185">Reference proteome</keyword>
<feature type="chain" id="PRO_5041956049" description="Lipoprotein" evidence="1">
    <location>
        <begin position="22"/>
        <end position="68"/>
    </location>
</feature>